<dbReference type="Gene3D" id="3.30.390.110">
    <property type="match status" value="1"/>
</dbReference>
<evidence type="ECO:0000256" key="5">
    <source>
        <dbReference type="SAM" id="Coils"/>
    </source>
</evidence>
<evidence type="ECO:0000256" key="2">
    <source>
        <dbReference type="ARBA" id="ARBA00005514"/>
    </source>
</evidence>
<dbReference type="Pfam" id="PF04874">
    <property type="entry name" value="Mak16"/>
    <property type="match status" value="1"/>
</dbReference>
<accession>A0A182R6L6</accession>
<keyword evidence="5" id="KW-0175">Coiled coil</keyword>
<dbReference type="GO" id="GO:0000470">
    <property type="term" value="P:maturation of LSU-rRNA"/>
    <property type="evidence" value="ECO:0007669"/>
    <property type="project" value="TreeGrafter"/>
</dbReference>
<dbReference type="VEuPathDB" id="VectorBase:AFUN2_002795"/>
<sequence>MQQDDVTWNIMSKQFCCFQVKTQTQNFCRNEYNLTGFCSKRACSIANSQYATVREENGIIFLYMKMAERNPFPAKHWEKVRLSRNYAKAIYQIHENLLFCDHWVLNKCKQRFKKISQYLIRTRRLRLRRQKMLVPLVTKIERREQRREEKALVAACIENKIEKELMERLKMGMYSDVYNYSSTAFEQALVPEELDEDCEMNEELEEVQELEQEYVEDYNSDMESESGVSKRTQMDSDFESDDCLDIEESLSKISLVMAKSESKADGFTSARAAKKRKTTKLEFEYELEAGPSKSKRVRD</sequence>
<feature type="coiled-coil region" evidence="5">
    <location>
        <begin position="193"/>
        <end position="220"/>
    </location>
</feature>
<evidence type="ECO:0000256" key="4">
    <source>
        <dbReference type="PIRNR" id="PIRNR003352"/>
    </source>
</evidence>
<evidence type="ECO:0000259" key="6">
    <source>
        <dbReference type="Pfam" id="PF01778"/>
    </source>
</evidence>
<name>A0A182R6L6_ANOFN</name>
<dbReference type="PANTHER" id="PTHR23405:SF4">
    <property type="entry name" value="PROTEIN MAK16 HOMOLOG"/>
    <property type="match status" value="1"/>
</dbReference>
<dbReference type="FunFam" id="3.30.390.110:FF:000001">
    <property type="entry name" value="Protein MAK16 homolog"/>
    <property type="match status" value="1"/>
</dbReference>
<dbReference type="InterPro" id="IPR029004">
    <property type="entry name" value="Ribosomal_eL28/Mak16"/>
</dbReference>
<protein>
    <recommendedName>
        <fullName evidence="4">Protein MAK16 homolog</fullName>
    </recommendedName>
</protein>
<dbReference type="PANTHER" id="PTHR23405">
    <property type="entry name" value="MAINTENANCE OF KILLER 16 MAK16 PROTEIN-RELATED"/>
    <property type="match status" value="1"/>
</dbReference>
<proteinExistence type="inferred from homology"/>
<organism evidence="7">
    <name type="scientific">Anopheles funestus</name>
    <name type="common">African malaria mosquito</name>
    <dbReference type="NCBI Taxonomy" id="62324"/>
    <lineage>
        <taxon>Eukaryota</taxon>
        <taxon>Metazoa</taxon>
        <taxon>Ecdysozoa</taxon>
        <taxon>Arthropoda</taxon>
        <taxon>Hexapoda</taxon>
        <taxon>Insecta</taxon>
        <taxon>Pterygota</taxon>
        <taxon>Neoptera</taxon>
        <taxon>Endopterygota</taxon>
        <taxon>Diptera</taxon>
        <taxon>Nematocera</taxon>
        <taxon>Culicoidea</taxon>
        <taxon>Culicidae</taxon>
        <taxon>Anophelinae</taxon>
        <taxon>Anopheles</taxon>
    </lineage>
</organism>
<evidence type="ECO:0000256" key="3">
    <source>
        <dbReference type="ARBA" id="ARBA00023242"/>
    </source>
</evidence>
<dbReference type="PIRSF" id="PIRSF003352">
    <property type="entry name" value="MAK16"/>
    <property type="match status" value="1"/>
</dbReference>
<reference evidence="7" key="1">
    <citation type="submission" date="2020-05" db="UniProtKB">
        <authorList>
            <consortium name="EnsemblMetazoa"/>
        </authorList>
    </citation>
    <scope>IDENTIFICATION</scope>
    <source>
        <strain evidence="7">FUMOZ</strain>
    </source>
</reference>
<dbReference type="InterPro" id="IPR006958">
    <property type="entry name" value="Mak16"/>
</dbReference>
<evidence type="ECO:0000313" key="7">
    <source>
        <dbReference type="EnsemblMetazoa" id="AFUN001814-PA"/>
    </source>
</evidence>
<comment type="similarity">
    <text evidence="2 4">Belongs to the MAK16 family.</text>
</comment>
<dbReference type="AlphaFoldDB" id="A0A182R6L6"/>
<dbReference type="GO" id="GO:0000460">
    <property type="term" value="P:maturation of 5.8S rRNA"/>
    <property type="evidence" value="ECO:0007669"/>
    <property type="project" value="TreeGrafter"/>
</dbReference>
<keyword evidence="3 4" id="KW-0539">Nucleus</keyword>
<dbReference type="GO" id="GO:0005730">
    <property type="term" value="C:nucleolus"/>
    <property type="evidence" value="ECO:0007669"/>
    <property type="project" value="UniProtKB-UniRule"/>
</dbReference>
<evidence type="ECO:0000256" key="1">
    <source>
        <dbReference type="ARBA" id="ARBA00004123"/>
    </source>
</evidence>
<dbReference type="VEuPathDB" id="VectorBase:AFUN001814"/>
<comment type="subcellular location">
    <subcellularLocation>
        <location evidence="1">Nucleus</location>
    </subcellularLocation>
</comment>
<dbReference type="GO" id="GO:0030687">
    <property type="term" value="C:preribosome, large subunit precursor"/>
    <property type="evidence" value="ECO:0007669"/>
    <property type="project" value="TreeGrafter"/>
</dbReference>
<dbReference type="EnsemblMetazoa" id="AFUN001814-RA">
    <property type="protein sequence ID" value="AFUN001814-PA"/>
    <property type="gene ID" value="AFUN001814"/>
</dbReference>
<dbReference type="Pfam" id="PF01778">
    <property type="entry name" value="Ribosomal_L28e"/>
    <property type="match status" value="1"/>
</dbReference>
<dbReference type="STRING" id="62324.A0A182R6L6"/>
<feature type="domain" description="Ribosomal eL28/Mak16" evidence="6">
    <location>
        <begin position="6"/>
        <end position="118"/>
    </location>
</feature>